<accession>A0A6J4MDI1</accession>
<name>A0A6J4MDI1_9BACT</name>
<gene>
    <name evidence="1" type="ORF">AVDCRST_MAG89-3393</name>
</gene>
<reference evidence="1" key="1">
    <citation type="submission" date="2020-02" db="EMBL/GenBank/DDBJ databases">
        <authorList>
            <person name="Meier V. D."/>
        </authorList>
    </citation>
    <scope>NUCLEOTIDE SEQUENCE</scope>
    <source>
        <strain evidence="1">AVDCRST_MAG89</strain>
    </source>
</reference>
<dbReference type="AlphaFoldDB" id="A0A6J4MDI1"/>
<dbReference type="EMBL" id="CADCTV010000710">
    <property type="protein sequence ID" value="CAA9355366.1"/>
    <property type="molecule type" value="Genomic_DNA"/>
</dbReference>
<protein>
    <submittedName>
        <fullName evidence="1">Uncharacterized protein</fullName>
    </submittedName>
</protein>
<sequence length="75" mass="8462">MSHFDPSWCARLHARAAPAEQVRAPQPEPAPARPLFQKREIPSVHDCELCGTLMFDHNCKIICPNCGYKRDCSDP</sequence>
<evidence type="ECO:0000313" key="1">
    <source>
        <dbReference type="EMBL" id="CAA9355366.1"/>
    </source>
</evidence>
<organism evidence="1">
    <name type="scientific">uncultured Gemmatimonadota bacterium</name>
    <dbReference type="NCBI Taxonomy" id="203437"/>
    <lineage>
        <taxon>Bacteria</taxon>
        <taxon>Pseudomonadati</taxon>
        <taxon>Gemmatimonadota</taxon>
        <taxon>environmental samples</taxon>
    </lineage>
</organism>
<proteinExistence type="predicted"/>